<dbReference type="GeneID" id="19108926"/>
<dbReference type="Proteomes" id="UP000011761">
    <property type="component" value="Unassembled WGS sequence"/>
</dbReference>
<dbReference type="AlphaFoldDB" id="M2N7M0"/>
<name>M2N7M0_BAUPA</name>
<dbReference type="EMBL" id="KB445557">
    <property type="protein sequence ID" value="EMC95059.1"/>
    <property type="molecule type" value="Genomic_DNA"/>
</dbReference>
<keyword evidence="2" id="KW-1185">Reference proteome</keyword>
<accession>M2N7M0</accession>
<dbReference type="OrthoDB" id="3823004at2759"/>
<dbReference type="HOGENOM" id="CLU_1414928_0_0_1"/>
<evidence type="ECO:0000313" key="1">
    <source>
        <dbReference type="EMBL" id="EMC95059.1"/>
    </source>
</evidence>
<organism evidence="1 2">
    <name type="scientific">Baudoinia panamericana (strain UAMH 10762)</name>
    <name type="common">Angels' share fungus</name>
    <name type="synonym">Baudoinia compniacensis (strain UAMH 10762)</name>
    <dbReference type="NCBI Taxonomy" id="717646"/>
    <lineage>
        <taxon>Eukaryota</taxon>
        <taxon>Fungi</taxon>
        <taxon>Dikarya</taxon>
        <taxon>Ascomycota</taxon>
        <taxon>Pezizomycotina</taxon>
        <taxon>Dothideomycetes</taxon>
        <taxon>Dothideomycetidae</taxon>
        <taxon>Mycosphaerellales</taxon>
        <taxon>Teratosphaeriaceae</taxon>
        <taxon>Baudoinia</taxon>
    </lineage>
</organism>
<reference evidence="1 2" key="1">
    <citation type="journal article" date="2012" name="PLoS Pathog.">
        <title>Diverse lifestyles and strategies of plant pathogenesis encoded in the genomes of eighteen Dothideomycetes fungi.</title>
        <authorList>
            <person name="Ohm R.A."/>
            <person name="Feau N."/>
            <person name="Henrissat B."/>
            <person name="Schoch C.L."/>
            <person name="Horwitz B.A."/>
            <person name="Barry K.W."/>
            <person name="Condon B.J."/>
            <person name="Copeland A.C."/>
            <person name="Dhillon B."/>
            <person name="Glaser F."/>
            <person name="Hesse C.N."/>
            <person name="Kosti I."/>
            <person name="LaButti K."/>
            <person name="Lindquist E.A."/>
            <person name="Lucas S."/>
            <person name="Salamov A.A."/>
            <person name="Bradshaw R.E."/>
            <person name="Ciuffetti L."/>
            <person name="Hamelin R.C."/>
            <person name="Kema G.H.J."/>
            <person name="Lawrence C."/>
            <person name="Scott J.A."/>
            <person name="Spatafora J.W."/>
            <person name="Turgeon B.G."/>
            <person name="de Wit P.J.G.M."/>
            <person name="Zhong S."/>
            <person name="Goodwin S.B."/>
            <person name="Grigoriev I.V."/>
        </authorList>
    </citation>
    <scope>NUCLEOTIDE SEQUENCE [LARGE SCALE GENOMIC DNA]</scope>
    <source>
        <strain evidence="1 2">UAMH 10762</strain>
    </source>
</reference>
<gene>
    <name evidence="1" type="ORF">BAUCODRAFT_149087</name>
</gene>
<sequence length="192" mass="21713">MAAPNRKAVFDFFSLSRELRDLIYVELLIDSPAAKLYQDGEDVTLTMYATDAAATSLLLVNHQFSVEYREQERLAKTLVLWDTLIDDGLYSDKPTILHTIPTRFAACLRVTANLYLPNSSRPLPAQWNHVERDVVHHAELLNELIPGQFKSPAVIGDLRLDVYLIEFYNPVRADGSYTSREGPVMRIGPPPL</sequence>
<dbReference type="RefSeq" id="XP_007677702.1">
    <property type="nucleotide sequence ID" value="XM_007679512.1"/>
</dbReference>
<protein>
    <submittedName>
        <fullName evidence="1">Uncharacterized protein</fullName>
    </submittedName>
</protein>
<proteinExistence type="predicted"/>
<dbReference type="KEGG" id="bcom:BAUCODRAFT_149087"/>
<evidence type="ECO:0000313" key="2">
    <source>
        <dbReference type="Proteomes" id="UP000011761"/>
    </source>
</evidence>